<dbReference type="SUPFAM" id="SSF49562">
    <property type="entry name" value="C2 domain (Calcium/lipid-binding domain, CaLB)"/>
    <property type="match status" value="1"/>
</dbReference>
<name>A0A8C1L8S7_CYPCA</name>
<evidence type="ECO:0000256" key="3">
    <source>
        <dbReference type="SAM" id="SignalP"/>
    </source>
</evidence>
<evidence type="ECO:0000313" key="4">
    <source>
        <dbReference type="Ensembl" id="ENSCCRP00010057510.1"/>
    </source>
</evidence>
<keyword evidence="5" id="KW-1185">Reference proteome</keyword>
<feature type="chain" id="PRO_5034448954" evidence="3">
    <location>
        <begin position="16"/>
        <end position="785"/>
    </location>
</feature>
<dbReference type="PANTHER" id="PTHR12187">
    <property type="entry name" value="AGAP000124-PA"/>
    <property type="match status" value="1"/>
</dbReference>
<proteinExistence type="predicted"/>
<evidence type="ECO:0000313" key="5">
    <source>
        <dbReference type="Proteomes" id="UP000694427"/>
    </source>
</evidence>
<organism evidence="4 5">
    <name type="scientific">Cyprinus carpio</name>
    <name type="common">Common carp</name>
    <dbReference type="NCBI Taxonomy" id="7962"/>
    <lineage>
        <taxon>Eukaryota</taxon>
        <taxon>Metazoa</taxon>
        <taxon>Chordata</taxon>
        <taxon>Craniata</taxon>
        <taxon>Vertebrata</taxon>
        <taxon>Euteleostomi</taxon>
        <taxon>Actinopterygii</taxon>
        <taxon>Neopterygii</taxon>
        <taxon>Teleostei</taxon>
        <taxon>Ostariophysi</taxon>
        <taxon>Cypriniformes</taxon>
        <taxon>Cyprinidae</taxon>
        <taxon>Cyprininae</taxon>
        <taxon>Cyprinus</taxon>
    </lineage>
</organism>
<keyword evidence="1" id="KW-0378">Hydrolase</keyword>
<dbReference type="Ensembl" id="ENSCCRT00010063036.1">
    <property type="protein sequence ID" value="ENSCCRP00010057510.1"/>
    <property type="gene ID" value="ENSCCRG00010022679.1"/>
</dbReference>
<dbReference type="PANTHER" id="PTHR12187:SF12">
    <property type="entry name" value="PHOSPHATIDYLINOSITOL-3,4-BISPHOSPHATE 4-PHOSPHATASE"/>
    <property type="match status" value="1"/>
</dbReference>
<sequence length="785" mass="88831">MINILNLFLLFPACSELVTPSLDRKPSSFVAVSCTTPPQAFWTKHAQTEIIEGTSNPIFLSSIAFFQESLITQQTQVKLSVYDVKDRSQGTMVLPVDESLTESMGVKAKSPSLCKDTLLKAGECLILMSIKKNTLTYLLQLHSIWRKQFISNVPFITEQMGHSTISRMYRFPTTDGNHLRVLEQMAESVLSLHIPRQFVKLLLEEDAARVCELEELGELSPCWENLRRQIITQYQTIILTYQETLCNLHEYKGPSFKSSTLKGEKKLEFIPTNLHVQRMRVQDGTYDVVTTGAPAAHHQGFKGSGLRKLIQKFEEAKNAGESAPISMRYQPQDVLKAKEIISHVNTLKTQVSYYTERLSRAAKERSTNALERTLAILTEKVRGFEKIWLNVDKSLECVIRCVDRLLTRERSQSDSSEDIFLSDQQADTSKRGEWSEALYPLLTTLNECVAMMSDKAKKSMVFLLMQDSAPTIAMSLSLQYRRDVVFCQTLTALICGFVVKLRNCLSDSGFLRQLHTIGLLVQFEGLLSTYGEELAMLEDMSVGVMDLRNVTFKVTQATSSFSPDMLPVITGNRDGFNVRVPLPGVMFDVLPREIQNGMLLRVQPVLFNVGINEQQTLAEKFGDTSLQEVVNMESLARLTSYYDQFKEVLPEDCLPRSRSQNCVPELLRFLSQNVNARKSKNVDILLLAAEVCRRLNGVRVTSCKSAKDRTAMSVTLEQCQILQQEHCMAPQVFTQALDCMRSEGCRRENTMKNVGSRKYAFNSLQLKTFPKQYRPPEGTFGKVET</sequence>
<dbReference type="AlphaFoldDB" id="A0A8C1L8S7"/>
<keyword evidence="3" id="KW-0732">Signal</keyword>
<dbReference type="GO" id="GO:0005737">
    <property type="term" value="C:cytoplasm"/>
    <property type="evidence" value="ECO:0007669"/>
    <property type="project" value="TreeGrafter"/>
</dbReference>
<dbReference type="GO" id="GO:0016316">
    <property type="term" value="F:phosphatidylinositol-3,4-bisphosphate 4-phosphatase activity"/>
    <property type="evidence" value="ECO:0007669"/>
    <property type="project" value="InterPro"/>
</dbReference>
<dbReference type="InterPro" id="IPR035892">
    <property type="entry name" value="C2_domain_sf"/>
</dbReference>
<evidence type="ECO:0000256" key="1">
    <source>
        <dbReference type="ARBA" id="ARBA00022801"/>
    </source>
</evidence>
<dbReference type="Proteomes" id="UP000694427">
    <property type="component" value="Unplaced"/>
</dbReference>
<reference evidence="4" key="1">
    <citation type="submission" date="2025-08" db="UniProtKB">
        <authorList>
            <consortium name="Ensembl"/>
        </authorList>
    </citation>
    <scope>IDENTIFICATION</scope>
</reference>
<reference evidence="4" key="2">
    <citation type="submission" date="2025-09" db="UniProtKB">
        <authorList>
            <consortium name="Ensembl"/>
        </authorList>
    </citation>
    <scope>IDENTIFICATION</scope>
</reference>
<protein>
    <submittedName>
        <fullName evidence="4">Inositol polyphosphate-4-phosphatase type I Aa</fullName>
    </submittedName>
</protein>
<evidence type="ECO:0000256" key="2">
    <source>
        <dbReference type="ARBA" id="ARBA00023098"/>
    </source>
</evidence>
<gene>
    <name evidence="4" type="primary">LOC109062882</name>
</gene>
<accession>A0A8C1L8S7</accession>
<keyword evidence="2" id="KW-0443">Lipid metabolism</keyword>
<feature type="signal peptide" evidence="3">
    <location>
        <begin position="1"/>
        <end position="15"/>
    </location>
</feature>
<dbReference type="InterPro" id="IPR039034">
    <property type="entry name" value="INPP4"/>
</dbReference>